<dbReference type="InterPro" id="IPR008949">
    <property type="entry name" value="Isoprenoid_synthase_dom_sf"/>
</dbReference>
<feature type="transmembrane region" description="Helical" evidence="15">
    <location>
        <begin position="420"/>
        <end position="443"/>
    </location>
</feature>
<sequence length="472" mass="54575">MVSFSQALYLLSHPQELRSIIQWKVWHEPVHSRITGNETESEKKCYHFLKLTSRSFSAVIMELHPELLLPVCLFYLILRGLDTIEDDTSIPLKVKEPLLRNFKDFLEVDGWTFDGNRPEEKDRELLVQFHNVITEFKKIKPAYKAIIKDITDRMGNGMADYCRKAEFENVNVNTVEEYDLYCWYVAGLVGEGLTRLFVEAGFARPQLLERPQLFKSMGLFLQKTNIIRDVREDEDDNRRFWPKEIWSNHVDKWEDLFKPENREAAVNCGAEMILNALGHVDDCLYYLAGLKEQSVFNFCAIPQSMAIATLELCFRNPAMFDRNIKITKGQACRLMWQSTQNVRVICDVFRQYARAIHKKNTPKDPNFLRVSMACGKIEKFIESIFPTQSLEDANRRVSNKKSAEDAKRAAEAAEATRDTIFIVVSLVGILVVVSSLMFGVAWMMGARFDLAFQELKKGNFRPSQQTLRHGEL</sequence>
<keyword evidence="8" id="KW-0752">Steroid biosynthesis</keyword>
<evidence type="ECO:0000256" key="12">
    <source>
        <dbReference type="ARBA" id="ARBA00023136"/>
    </source>
</evidence>
<dbReference type="STRING" id="404692.A0A0J6YHZ3"/>
<evidence type="ECO:0000256" key="1">
    <source>
        <dbReference type="ARBA" id="ARBA00001946"/>
    </source>
</evidence>
<keyword evidence="6 15" id="KW-0808">Transferase</keyword>
<dbReference type="PANTHER" id="PTHR11626:SF2">
    <property type="entry name" value="SQUALENE SYNTHASE"/>
    <property type="match status" value="1"/>
</dbReference>
<comment type="similarity">
    <text evidence="3 15">Belongs to the phytoene/squalene synthase family.</text>
</comment>
<reference evidence="17" key="1">
    <citation type="journal article" date="2010" name="Genome Res.">
        <title>Population genomic sequencing of Coccidioides fungi reveals recent hybridization and transposon control.</title>
        <authorList>
            <person name="Neafsey D.E."/>
            <person name="Barker B.M."/>
            <person name="Sharpton T.J."/>
            <person name="Stajich J.E."/>
            <person name="Park D.J."/>
            <person name="Whiston E."/>
            <person name="Hung C.-Y."/>
            <person name="McMahan C."/>
            <person name="White J."/>
            <person name="Sykes S."/>
            <person name="Heiman D."/>
            <person name="Young S."/>
            <person name="Zeng Q."/>
            <person name="Abouelleil A."/>
            <person name="Aftuck L."/>
            <person name="Bessette D."/>
            <person name="Brown A."/>
            <person name="FitzGerald M."/>
            <person name="Lui A."/>
            <person name="Macdonald J.P."/>
            <person name="Priest M."/>
            <person name="Orbach M.J."/>
            <person name="Galgiani J.N."/>
            <person name="Kirkland T.N."/>
            <person name="Cole G.T."/>
            <person name="Birren B.W."/>
            <person name="Henn M.R."/>
            <person name="Taylor J.W."/>
            <person name="Rounsley S.D."/>
        </authorList>
    </citation>
    <scope>NUCLEOTIDE SEQUENCE [LARGE SCALE GENOMIC DNA]</scope>
    <source>
        <strain evidence="17">RMSCC 2394</strain>
    </source>
</reference>
<dbReference type="PANTHER" id="PTHR11626">
    <property type="entry name" value="FARNESYL-DIPHOSPHATE FARNESYLTRANSFERASE"/>
    <property type="match status" value="1"/>
</dbReference>
<dbReference type="NCBIfam" id="TIGR01559">
    <property type="entry name" value="squal_synth"/>
    <property type="match status" value="1"/>
</dbReference>
<keyword evidence="7 15" id="KW-0812">Transmembrane</keyword>
<name>A0A0J6YHZ3_COCIT</name>
<comment type="catalytic activity">
    <reaction evidence="15">
        <text>2 (2E,6E)-farnesyl diphosphate + NADPH + H(+) = squalene + 2 diphosphate + NADP(+)</text>
        <dbReference type="Rhea" id="RHEA:32295"/>
        <dbReference type="ChEBI" id="CHEBI:15378"/>
        <dbReference type="ChEBI" id="CHEBI:15440"/>
        <dbReference type="ChEBI" id="CHEBI:33019"/>
        <dbReference type="ChEBI" id="CHEBI:57783"/>
        <dbReference type="ChEBI" id="CHEBI:58349"/>
        <dbReference type="ChEBI" id="CHEBI:175763"/>
        <dbReference type="EC" id="2.5.1.21"/>
    </reaction>
</comment>
<evidence type="ECO:0000256" key="4">
    <source>
        <dbReference type="ARBA" id="ARBA00012373"/>
    </source>
</evidence>
<keyword evidence="12 15" id="KW-0472">Membrane</keyword>
<comment type="cofactor">
    <cofactor evidence="1 15">
        <name>Mg(2+)</name>
        <dbReference type="ChEBI" id="CHEBI:18420"/>
    </cofactor>
</comment>
<evidence type="ECO:0000313" key="17">
    <source>
        <dbReference type="Proteomes" id="UP000054565"/>
    </source>
</evidence>
<evidence type="ECO:0000256" key="2">
    <source>
        <dbReference type="ARBA" id="ARBA00004370"/>
    </source>
</evidence>
<gene>
    <name evidence="16" type="ORF">CIRG_06189</name>
</gene>
<dbReference type="InterPro" id="IPR002060">
    <property type="entry name" value="Squ/phyt_synthse"/>
</dbReference>
<dbReference type="SFLD" id="SFLDS00005">
    <property type="entry name" value="Isoprenoid_Synthase_Type_I"/>
    <property type="match status" value="1"/>
</dbReference>
<protein>
    <recommendedName>
        <fullName evidence="4 15">Squalene synthase</fullName>
        <shortName evidence="15">SQS</shortName>
        <shortName evidence="15">SS</shortName>
        <ecNumber evidence="4 15">2.5.1.21</ecNumber>
    </recommendedName>
</protein>
<evidence type="ECO:0000256" key="8">
    <source>
        <dbReference type="ARBA" id="ARBA00022955"/>
    </source>
</evidence>
<comment type="function">
    <text evidence="15">Catalyzes the condensation of 2 farnesyl pyrophosphate (FPP) moieties to form squalene.</text>
</comment>
<evidence type="ECO:0000256" key="9">
    <source>
        <dbReference type="ARBA" id="ARBA00022989"/>
    </source>
</evidence>
<dbReference type="InterPro" id="IPR033904">
    <property type="entry name" value="Trans_IPPS_HH"/>
</dbReference>
<evidence type="ECO:0000256" key="7">
    <source>
        <dbReference type="ARBA" id="ARBA00022692"/>
    </source>
</evidence>
<keyword evidence="9 15" id="KW-1133">Transmembrane helix</keyword>
<keyword evidence="11" id="KW-0443">Lipid metabolism</keyword>
<evidence type="ECO:0000256" key="13">
    <source>
        <dbReference type="ARBA" id="ARBA00023166"/>
    </source>
</evidence>
<accession>A0A0J6YHZ3</accession>
<dbReference type="PROSITE" id="PS01045">
    <property type="entry name" value="SQUALEN_PHYTOEN_SYN_2"/>
    <property type="match status" value="1"/>
</dbReference>
<dbReference type="FunFam" id="1.10.600.10:FF:000003">
    <property type="entry name" value="Farnesyl-diphosphate farnesyltransferase 1"/>
    <property type="match status" value="1"/>
</dbReference>
<organism evidence="16 17">
    <name type="scientific">Coccidioides immitis RMSCC 2394</name>
    <dbReference type="NCBI Taxonomy" id="404692"/>
    <lineage>
        <taxon>Eukaryota</taxon>
        <taxon>Fungi</taxon>
        <taxon>Dikarya</taxon>
        <taxon>Ascomycota</taxon>
        <taxon>Pezizomycotina</taxon>
        <taxon>Eurotiomycetes</taxon>
        <taxon>Eurotiomycetidae</taxon>
        <taxon>Onygenales</taxon>
        <taxon>Onygenaceae</taxon>
        <taxon>Coccidioides</taxon>
    </lineage>
</organism>
<dbReference type="AlphaFoldDB" id="A0A0J6YHZ3"/>
<dbReference type="PROSITE" id="PS01044">
    <property type="entry name" value="SQUALEN_PHYTOEN_SYN_1"/>
    <property type="match status" value="1"/>
</dbReference>
<dbReference type="OrthoDB" id="431150at2759"/>
<keyword evidence="13" id="KW-1207">Sterol metabolism</keyword>
<dbReference type="GO" id="GO:0051996">
    <property type="term" value="F:squalene synthase [NAD(P)H] activity"/>
    <property type="evidence" value="ECO:0007669"/>
    <property type="project" value="UniProtKB-UniRule"/>
</dbReference>
<dbReference type="Gene3D" id="1.10.600.10">
    <property type="entry name" value="Farnesyl Diphosphate Synthase"/>
    <property type="match status" value="1"/>
</dbReference>
<comment type="catalytic activity">
    <reaction evidence="15">
        <text>2 (2E,6E)-farnesyl diphosphate + NADH + H(+) = squalene + 2 diphosphate + NAD(+)</text>
        <dbReference type="Rhea" id="RHEA:32299"/>
        <dbReference type="ChEBI" id="CHEBI:15378"/>
        <dbReference type="ChEBI" id="CHEBI:15440"/>
        <dbReference type="ChEBI" id="CHEBI:33019"/>
        <dbReference type="ChEBI" id="CHEBI:57540"/>
        <dbReference type="ChEBI" id="CHEBI:57945"/>
        <dbReference type="ChEBI" id="CHEBI:175763"/>
        <dbReference type="EC" id="2.5.1.21"/>
    </reaction>
</comment>
<dbReference type="InterPro" id="IPR044844">
    <property type="entry name" value="Trans_IPPS_euk-type"/>
</dbReference>
<dbReference type="GO" id="GO:0055056">
    <property type="term" value="F:D-glucose transmembrane transporter activity"/>
    <property type="evidence" value="ECO:0007669"/>
    <property type="project" value="UniProtKB-UniRule"/>
</dbReference>
<dbReference type="Proteomes" id="UP000054565">
    <property type="component" value="Unassembled WGS sequence"/>
</dbReference>
<dbReference type="SFLD" id="SFLDG01018">
    <property type="entry name" value="Squalene/Phytoene_Synthase_Lik"/>
    <property type="match status" value="1"/>
</dbReference>
<evidence type="ECO:0000313" key="16">
    <source>
        <dbReference type="EMBL" id="KMP06508.1"/>
    </source>
</evidence>
<evidence type="ECO:0000256" key="11">
    <source>
        <dbReference type="ARBA" id="ARBA00023098"/>
    </source>
</evidence>
<evidence type="ECO:0000256" key="14">
    <source>
        <dbReference type="ARBA" id="ARBA00023221"/>
    </source>
</evidence>
<evidence type="ECO:0000256" key="3">
    <source>
        <dbReference type="ARBA" id="ARBA00006251"/>
    </source>
</evidence>
<keyword evidence="14" id="KW-0753">Steroid metabolism</keyword>
<keyword evidence="10" id="KW-0756">Sterol biosynthesis</keyword>
<dbReference type="CDD" id="cd00683">
    <property type="entry name" value="Trans_IPPS_HH"/>
    <property type="match status" value="1"/>
</dbReference>
<dbReference type="SUPFAM" id="SSF48576">
    <property type="entry name" value="Terpenoid synthases"/>
    <property type="match status" value="1"/>
</dbReference>
<comment type="subcellular location">
    <subcellularLocation>
        <location evidence="2">Membrane</location>
    </subcellularLocation>
</comment>
<dbReference type="EMBL" id="DS028096">
    <property type="protein sequence ID" value="KMP06508.1"/>
    <property type="molecule type" value="Genomic_DNA"/>
</dbReference>
<dbReference type="UniPathway" id="UPA00767">
    <property type="reaction ID" value="UER00751"/>
</dbReference>
<dbReference type="EC" id="2.5.1.21" evidence="4 15"/>
<evidence type="ECO:0000256" key="6">
    <source>
        <dbReference type="ARBA" id="ARBA00022679"/>
    </source>
</evidence>
<dbReference type="InterPro" id="IPR006449">
    <property type="entry name" value="Squal_synth-like"/>
</dbReference>
<evidence type="ECO:0000256" key="15">
    <source>
        <dbReference type="RuleBase" id="RU368088"/>
    </source>
</evidence>
<comment type="pathway">
    <text evidence="15">Terpene metabolism; lanosterol biosynthesis; lanosterol from farnesyl diphosphate: step 1/3.</text>
</comment>
<keyword evidence="5" id="KW-0444">Lipid biosynthesis</keyword>
<dbReference type="Pfam" id="PF00494">
    <property type="entry name" value="SQS_PSY"/>
    <property type="match status" value="1"/>
</dbReference>
<evidence type="ECO:0000256" key="5">
    <source>
        <dbReference type="ARBA" id="ARBA00022516"/>
    </source>
</evidence>
<dbReference type="GO" id="GO:0045338">
    <property type="term" value="P:farnesyl diphosphate metabolic process"/>
    <property type="evidence" value="ECO:0007669"/>
    <property type="project" value="InterPro"/>
</dbReference>
<dbReference type="InterPro" id="IPR019845">
    <property type="entry name" value="Squalene/phytoene_synthase_CS"/>
</dbReference>
<evidence type="ECO:0000256" key="10">
    <source>
        <dbReference type="ARBA" id="ARBA00023011"/>
    </source>
</evidence>
<dbReference type="GO" id="GO:0005789">
    <property type="term" value="C:endoplasmic reticulum membrane"/>
    <property type="evidence" value="ECO:0007669"/>
    <property type="project" value="TreeGrafter"/>
</dbReference>
<proteinExistence type="inferred from homology"/>
<dbReference type="GO" id="GO:0006696">
    <property type="term" value="P:ergosterol biosynthetic process"/>
    <property type="evidence" value="ECO:0007669"/>
    <property type="project" value="TreeGrafter"/>
</dbReference>